<dbReference type="RefSeq" id="WP_022420305.1">
    <property type="nucleotide sequence ID" value="NZ_FR898571.1"/>
</dbReference>
<protein>
    <recommendedName>
        <fullName evidence="1">Helicase HerA central domain-containing protein</fullName>
    </recommendedName>
</protein>
<dbReference type="Proteomes" id="UP000018093">
    <property type="component" value="Unassembled WGS sequence"/>
</dbReference>
<dbReference type="AlphaFoldDB" id="R7G6C2"/>
<dbReference type="Gene3D" id="1.10.8.730">
    <property type="match status" value="1"/>
</dbReference>
<evidence type="ECO:0000259" key="1">
    <source>
        <dbReference type="Pfam" id="PF01935"/>
    </source>
</evidence>
<dbReference type="InterPro" id="IPR002789">
    <property type="entry name" value="HerA_central"/>
</dbReference>
<name>R7G6C2_9FIRM</name>
<dbReference type="EMBL" id="CBIN010000067">
    <property type="protein sequence ID" value="CDE22283.1"/>
    <property type="molecule type" value="Genomic_DNA"/>
</dbReference>
<evidence type="ECO:0000313" key="3">
    <source>
        <dbReference type="Proteomes" id="UP000018093"/>
    </source>
</evidence>
<dbReference type="InterPro" id="IPR051162">
    <property type="entry name" value="T4SS_component"/>
</dbReference>
<accession>R7G6C2</accession>
<dbReference type="InterPro" id="IPR027417">
    <property type="entry name" value="P-loop_NTPase"/>
</dbReference>
<comment type="caution">
    <text evidence="2">The sequence shown here is derived from an EMBL/GenBank/DDBJ whole genome shotgun (WGS) entry which is preliminary data.</text>
</comment>
<feature type="domain" description="Helicase HerA central" evidence="1">
    <location>
        <begin position="237"/>
        <end position="439"/>
    </location>
</feature>
<evidence type="ECO:0000313" key="2">
    <source>
        <dbReference type="EMBL" id="CDE22283.1"/>
    </source>
</evidence>
<dbReference type="Gene3D" id="3.40.50.300">
    <property type="entry name" value="P-loop containing nucleotide triphosphate hydrolases"/>
    <property type="match status" value="1"/>
</dbReference>
<organism evidence="2 3">
    <name type="scientific">Amedibacillus dolichus CAG:375</name>
    <dbReference type="NCBI Taxonomy" id="1263076"/>
    <lineage>
        <taxon>Bacteria</taxon>
        <taxon>Bacillati</taxon>
        <taxon>Bacillota</taxon>
        <taxon>Erysipelotrichia</taxon>
        <taxon>Erysipelotrichales</taxon>
        <taxon>Erysipelotrichaceae</taxon>
        <taxon>Amedibacillus</taxon>
    </lineage>
</organism>
<gene>
    <name evidence="2" type="ORF">BN631_00921</name>
</gene>
<reference evidence="2" key="1">
    <citation type="submission" date="2012-11" db="EMBL/GenBank/DDBJ databases">
        <title>Dependencies among metagenomic species, viruses, plasmids and units of genetic variation.</title>
        <authorList>
            <person name="Nielsen H.B."/>
            <person name="Almeida M."/>
            <person name="Juncker A.S."/>
            <person name="Rasmussen S."/>
            <person name="Li J."/>
            <person name="Sunagawa S."/>
            <person name="Plichta D."/>
            <person name="Gautier L."/>
            <person name="Le Chatelier E."/>
            <person name="Peletier E."/>
            <person name="Bonde I."/>
            <person name="Nielsen T."/>
            <person name="Manichanh C."/>
            <person name="Arumugam M."/>
            <person name="Batto J."/>
            <person name="Santos M.B.Q.D."/>
            <person name="Blom N."/>
            <person name="Borruel N."/>
            <person name="Burgdorf K.S."/>
            <person name="Boumezbeur F."/>
            <person name="Casellas F."/>
            <person name="Dore J."/>
            <person name="Guarner F."/>
            <person name="Hansen T."/>
            <person name="Hildebrand F."/>
            <person name="Kaas R.S."/>
            <person name="Kennedy S."/>
            <person name="Kristiansen K."/>
            <person name="Kultima J.R."/>
            <person name="Leonard P."/>
            <person name="Levenez F."/>
            <person name="Lund O."/>
            <person name="Moumen B."/>
            <person name="Le Paslier D."/>
            <person name="Pons N."/>
            <person name="Pedersen O."/>
            <person name="Prifti E."/>
            <person name="Qin J."/>
            <person name="Raes J."/>
            <person name="Tap J."/>
            <person name="Tims S."/>
            <person name="Ussery D.W."/>
            <person name="Yamada T."/>
            <person name="MetaHit consortium"/>
            <person name="Renault P."/>
            <person name="Sicheritz-Ponten T."/>
            <person name="Bork P."/>
            <person name="Wang J."/>
            <person name="Brunak S."/>
            <person name="Ehrlich S.D."/>
        </authorList>
    </citation>
    <scope>NUCLEOTIDE SEQUENCE [LARGE SCALE GENOMIC DNA]</scope>
</reference>
<dbReference type="SUPFAM" id="SSF52540">
    <property type="entry name" value="P-loop containing nucleoside triphosphate hydrolases"/>
    <property type="match status" value="1"/>
</dbReference>
<dbReference type="PANTHER" id="PTHR30121">
    <property type="entry name" value="UNCHARACTERIZED PROTEIN YJGR-RELATED"/>
    <property type="match status" value="1"/>
</dbReference>
<dbReference type="PANTHER" id="PTHR30121:SF6">
    <property type="entry name" value="SLR6007 PROTEIN"/>
    <property type="match status" value="1"/>
</dbReference>
<proteinExistence type="predicted"/>
<dbReference type="Pfam" id="PF01935">
    <property type="entry name" value="DUF87"/>
    <property type="match status" value="1"/>
</dbReference>
<sequence>MNVRERSKMAPTGIIEKENYYIIGDQYVRNFLVTALPQVFGLGMLSYYTSNPNIKVYVKTSPLKLDISTPLNKEYKEKEREWRKTKDIELKERLNTQLVGLQEYIRDLVANNDKTLNFTLVFSVRGNSKEELEESSAELKAELRMEGFKIETLSLQQLDLFKFTCPLFIDNDMSASLKYNIGVPITTKSFAGMWPYTFQTMKDDRGFLFAREKNNAGIILWDPLLYINDNKKAVLENRLTSNIAILGKTGYGKTTDAGLIIRYLIRKKMNIVWVDPENKNAYMTKKYGGTFIKWGAKGNQINIFDLKPISIDEEEEAVNPYDAELAIYNVIDEFKNVLRLYKPDINDDTLDVISDLVIAMYERFGITFDTDFRSLNYEDYPIMSDFDAQCQIEQEKLAKSSSVHTRQLQAIDDLRMKLKPMLREHKYYFDGHTTIQQKLEGRNMLSFGTRILFSKSKELMNALNYIMFSYIKALCLDENIPSATVFGETHMYLLEGLAASELAVIWRRSRKYMNCAILDTQEPADLNNDLIAIHGKAIMNNSTYKIIKHLEKDAIFSLSEVMTLTDTEKEAIETFERGDALFIAGKKHMMINVLATQKELEEIDPNAAS</sequence>